<evidence type="ECO:0000256" key="1">
    <source>
        <dbReference type="SAM" id="Phobius"/>
    </source>
</evidence>
<feature type="transmembrane region" description="Helical" evidence="1">
    <location>
        <begin position="100"/>
        <end position="120"/>
    </location>
</feature>
<dbReference type="Proteomes" id="UP000001058">
    <property type="component" value="Unassembled WGS sequence"/>
</dbReference>
<keyword evidence="3" id="KW-1185">Reference proteome</keyword>
<dbReference type="AlphaFoldDB" id="D8U0R9"/>
<gene>
    <name evidence="2" type="ORF">VOLCADRAFT_105432</name>
</gene>
<keyword evidence="1" id="KW-0472">Membrane</keyword>
<keyword evidence="1" id="KW-0812">Transmembrane</keyword>
<dbReference type="EMBL" id="GL378349">
    <property type="protein sequence ID" value="EFJ46686.1"/>
    <property type="molecule type" value="Genomic_DNA"/>
</dbReference>
<protein>
    <recommendedName>
        <fullName evidence="4">Transmembrane protein</fullName>
    </recommendedName>
</protein>
<evidence type="ECO:0000313" key="3">
    <source>
        <dbReference type="Proteomes" id="UP000001058"/>
    </source>
</evidence>
<dbReference type="OrthoDB" id="532465at2759"/>
<name>D8U0R9_VOLCA</name>
<dbReference type="InParanoid" id="D8U0R9"/>
<dbReference type="RefSeq" id="XP_002952215.1">
    <property type="nucleotide sequence ID" value="XM_002952169.1"/>
</dbReference>
<evidence type="ECO:0008006" key="4">
    <source>
        <dbReference type="Google" id="ProtNLM"/>
    </source>
</evidence>
<evidence type="ECO:0000313" key="2">
    <source>
        <dbReference type="EMBL" id="EFJ46686.1"/>
    </source>
</evidence>
<dbReference type="KEGG" id="vcn:VOLCADRAFT_105432"/>
<keyword evidence="1" id="KW-1133">Transmembrane helix</keyword>
<sequence length="142" mass="15584">MGKIKELCGESTRCSDALSYCWWGISFCAVLSVVILVLAALRKTVLWTSTLQAFCAACASVSMSNAASIYMTKVQLEEQINDSWYDGYARERRIPVDVSFAGFILQSIGLLALIIALGVVNSVQVRRLMNVNPTVPTTNQLQ</sequence>
<accession>D8U0R9</accession>
<proteinExistence type="predicted"/>
<dbReference type="GeneID" id="9628544"/>
<organism evidence="3">
    <name type="scientific">Volvox carteri f. nagariensis</name>
    <dbReference type="NCBI Taxonomy" id="3068"/>
    <lineage>
        <taxon>Eukaryota</taxon>
        <taxon>Viridiplantae</taxon>
        <taxon>Chlorophyta</taxon>
        <taxon>core chlorophytes</taxon>
        <taxon>Chlorophyceae</taxon>
        <taxon>CS clade</taxon>
        <taxon>Chlamydomonadales</taxon>
        <taxon>Volvocaceae</taxon>
        <taxon>Volvox</taxon>
    </lineage>
</organism>
<feature type="transmembrane region" description="Helical" evidence="1">
    <location>
        <begin position="20"/>
        <end position="41"/>
    </location>
</feature>
<reference evidence="2 3" key="1">
    <citation type="journal article" date="2010" name="Science">
        <title>Genomic analysis of organismal complexity in the multicellular green alga Volvox carteri.</title>
        <authorList>
            <person name="Prochnik S.E."/>
            <person name="Umen J."/>
            <person name="Nedelcu A.M."/>
            <person name="Hallmann A."/>
            <person name="Miller S.M."/>
            <person name="Nishii I."/>
            <person name="Ferris P."/>
            <person name="Kuo A."/>
            <person name="Mitros T."/>
            <person name="Fritz-Laylin L.K."/>
            <person name="Hellsten U."/>
            <person name="Chapman J."/>
            <person name="Simakov O."/>
            <person name="Rensing S.A."/>
            <person name="Terry A."/>
            <person name="Pangilinan J."/>
            <person name="Kapitonov V."/>
            <person name="Jurka J."/>
            <person name="Salamov A."/>
            <person name="Shapiro H."/>
            <person name="Schmutz J."/>
            <person name="Grimwood J."/>
            <person name="Lindquist E."/>
            <person name="Lucas S."/>
            <person name="Grigoriev I.V."/>
            <person name="Schmitt R."/>
            <person name="Kirk D."/>
            <person name="Rokhsar D.S."/>
        </authorList>
    </citation>
    <scope>NUCLEOTIDE SEQUENCE [LARGE SCALE GENOMIC DNA]</scope>
    <source>
        <strain evidence="3">f. Nagariensis / Eve</strain>
    </source>
</reference>